<dbReference type="Pfam" id="PF01180">
    <property type="entry name" value="DHO_dh"/>
    <property type="match status" value="2"/>
</dbReference>
<dbReference type="CDD" id="cd04738">
    <property type="entry name" value="DHOD_2_like"/>
    <property type="match status" value="1"/>
</dbReference>
<dbReference type="UniPathway" id="UPA00070">
    <property type="reaction ID" value="UER00946"/>
</dbReference>
<dbReference type="EC" id="1.3.5.2" evidence="5"/>
<feature type="region of interest" description="Disordered" evidence="13">
    <location>
        <begin position="422"/>
        <end position="465"/>
    </location>
</feature>
<evidence type="ECO:0000313" key="17">
    <source>
        <dbReference type="Proteomes" id="UP000799766"/>
    </source>
</evidence>
<dbReference type="InterPro" id="IPR005720">
    <property type="entry name" value="Dihydroorotate_DH_cat"/>
</dbReference>
<evidence type="ECO:0000313" key="16">
    <source>
        <dbReference type="EMBL" id="KAF2456865.1"/>
    </source>
</evidence>
<dbReference type="InterPro" id="IPR001295">
    <property type="entry name" value="Dihydroorotate_DH_CS"/>
</dbReference>
<keyword evidence="7" id="KW-0285">Flavoprotein</keyword>
<evidence type="ECO:0000256" key="10">
    <source>
        <dbReference type="ARBA" id="ARBA00023136"/>
    </source>
</evidence>
<comment type="catalytic activity">
    <reaction evidence="12">
        <text>(S)-dihydroorotate + a quinone = orotate + a quinol</text>
        <dbReference type="Rhea" id="RHEA:30187"/>
        <dbReference type="ChEBI" id="CHEBI:24646"/>
        <dbReference type="ChEBI" id="CHEBI:30839"/>
        <dbReference type="ChEBI" id="CHEBI:30864"/>
        <dbReference type="ChEBI" id="CHEBI:132124"/>
        <dbReference type="EC" id="1.3.5.2"/>
    </reaction>
</comment>
<proteinExistence type="inferred from homology"/>
<evidence type="ECO:0000256" key="1">
    <source>
        <dbReference type="ARBA" id="ARBA00001917"/>
    </source>
</evidence>
<reference evidence="16" key="1">
    <citation type="journal article" date="2020" name="Stud. Mycol.">
        <title>101 Dothideomycetes genomes: a test case for predicting lifestyles and emergence of pathogens.</title>
        <authorList>
            <person name="Haridas S."/>
            <person name="Albert R."/>
            <person name="Binder M."/>
            <person name="Bloem J."/>
            <person name="Labutti K."/>
            <person name="Salamov A."/>
            <person name="Andreopoulos B."/>
            <person name="Baker S."/>
            <person name="Barry K."/>
            <person name="Bills G."/>
            <person name="Bluhm B."/>
            <person name="Cannon C."/>
            <person name="Castanera R."/>
            <person name="Culley D."/>
            <person name="Daum C."/>
            <person name="Ezra D."/>
            <person name="Gonzalez J."/>
            <person name="Henrissat B."/>
            <person name="Kuo A."/>
            <person name="Liang C."/>
            <person name="Lipzen A."/>
            <person name="Lutzoni F."/>
            <person name="Magnuson J."/>
            <person name="Mondo S."/>
            <person name="Nolan M."/>
            <person name="Ohm R."/>
            <person name="Pangilinan J."/>
            <person name="Park H.-J."/>
            <person name="Ramirez L."/>
            <person name="Alfaro M."/>
            <person name="Sun H."/>
            <person name="Tritt A."/>
            <person name="Yoshinaga Y."/>
            <person name="Zwiers L.-H."/>
            <person name="Turgeon B."/>
            <person name="Goodwin S."/>
            <person name="Spatafora J."/>
            <person name="Crous P."/>
            <person name="Grigoriev I."/>
        </authorList>
    </citation>
    <scope>NUCLEOTIDE SEQUENCE</scope>
    <source>
        <strain evidence="16">ATCC 16933</strain>
    </source>
</reference>
<evidence type="ECO:0000256" key="9">
    <source>
        <dbReference type="ARBA" id="ARBA00023002"/>
    </source>
</evidence>
<evidence type="ECO:0000256" key="4">
    <source>
        <dbReference type="ARBA" id="ARBA00005359"/>
    </source>
</evidence>
<keyword evidence="14" id="KW-1133">Transmembrane helix</keyword>
<comment type="pathway">
    <text evidence="3">Pyrimidine metabolism; UMP biosynthesis via de novo pathway; orotate from (S)-dihydroorotate (quinone route): step 1/1.</text>
</comment>
<dbReference type="Gene3D" id="3.20.20.70">
    <property type="entry name" value="Aldolase class I"/>
    <property type="match status" value="2"/>
</dbReference>
<gene>
    <name evidence="16" type="ORF">BDY21DRAFT_45006</name>
</gene>
<dbReference type="FunFam" id="3.20.20.70:FF:000242">
    <property type="entry name" value="Dihydroorotate reductase PyrE"/>
    <property type="match status" value="1"/>
</dbReference>
<dbReference type="SUPFAM" id="SSF51395">
    <property type="entry name" value="FMN-linked oxidoreductases"/>
    <property type="match status" value="1"/>
</dbReference>
<evidence type="ECO:0000256" key="7">
    <source>
        <dbReference type="ARBA" id="ARBA00022630"/>
    </source>
</evidence>
<evidence type="ECO:0000256" key="2">
    <source>
        <dbReference type="ARBA" id="ARBA00004370"/>
    </source>
</evidence>
<name>A0A6A6NYP3_9PEZI</name>
<dbReference type="InterPro" id="IPR013785">
    <property type="entry name" value="Aldolase_TIM"/>
</dbReference>
<dbReference type="OrthoDB" id="14784at2759"/>
<keyword evidence="17" id="KW-1185">Reference proteome</keyword>
<keyword evidence="8" id="KW-0288">FMN</keyword>
<evidence type="ECO:0000256" key="11">
    <source>
        <dbReference type="ARBA" id="ARBA00031623"/>
    </source>
</evidence>
<keyword evidence="10 14" id="KW-0472">Membrane</keyword>
<evidence type="ECO:0000256" key="12">
    <source>
        <dbReference type="ARBA" id="ARBA00048639"/>
    </source>
</evidence>
<evidence type="ECO:0000256" key="14">
    <source>
        <dbReference type="SAM" id="Phobius"/>
    </source>
</evidence>
<evidence type="ECO:0000256" key="6">
    <source>
        <dbReference type="ARBA" id="ARBA00017599"/>
    </source>
</evidence>
<dbReference type="GO" id="GO:0044205">
    <property type="term" value="P:'de novo' UMP biosynthetic process"/>
    <property type="evidence" value="ECO:0007669"/>
    <property type="project" value="UniProtKB-UniPathway"/>
</dbReference>
<protein>
    <recommendedName>
        <fullName evidence="6">Dihydroorotate dehydrogenase (quinone), mitochondrial</fullName>
        <ecNumber evidence="5">1.3.5.2</ecNumber>
    </recommendedName>
    <alternativeName>
        <fullName evidence="11">Dihydroorotate oxidase</fullName>
    </alternativeName>
</protein>
<feature type="compositionally biased region" description="Basic and acidic residues" evidence="13">
    <location>
        <begin position="447"/>
        <end position="465"/>
    </location>
</feature>
<feature type="transmembrane region" description="Helical" evidence="14">
    <location>
        <begin position="62"/>
        <end position="79"/>
    </location>
</feature>
<dbReference type="InterPro" id="IPR005719">
    <property type="entry name" value="Dihydroorotate_DH_2"/>
</dbReference>
<dbReference type="NCBIfam" id="TIGR01036">
    <property type="entry name" value="pyrD_sub2"/>
    <property type="match status" value="1"/>
</dbReference>
<evidence type="ECO:0000259" key="15">
    <source>
        <dbReference type="Pfam" id="PF01180"/>
    </source>
</evidence>
<comment type="similarity">
    <text evidence="4">Belongs to the dihydroorotate dehydrogenase family. Type 2 subfamily.</text>
</comment>
<dbReference type="GO" id="GO:0005743">
    <property type="term" value="C:mitochondrial inner membrane"/>
    <property type="evidence" value="ECO:0007669"/>
    <property type="project" value="TreeGrafter"/>
</dbReference>
<evidence type="ECO:0000256" key="13">
    <source>
        <dbReference type="SAM" id="MobiDB-lite"/>
    </source>
</evidence>
<evidence type="ECO:0000256" key="5">
    <source>
        <dbReference type="ARBA" id="ARBA00012791"/>
    </source>
</evidence>
<dbReference type="Proteomes" id="UP000799766">
    <property type="component" value="Unassembled WGS sequence"/>
</dbReference>
<keyword evidence="14" id="KW-0812">Transmembrane</keyword>
<dbReference type="AlphaFoldDB" id="A0A6A6NYP3"/>
<comment type="cofactor">
    <cofactor evidence="1">
        <name>FMN</name>
        <dbReference type="ChEBI" id="CHEBI:58210"/>
    </cofactor>
</comment>
<feature type="domain" description="Dihydroorotate dehydrogenase catalytic" evidence="15">
    <location>
        <begin position="483"/>
        <end position="531"/>
    </location>
</feature>
<organism evidence="16 17">
    <name type="scientific">Lineolata rhizophorae</name>
    <dbReference type="NCBI Taxonomy" id="578093"/>
    <lineage>
        <taxon>Eukaryota</taxon>
        <taxon>Fungi</taxon>
        <taxon>Dikarya</taxon>
        <taxon>Ascomycota</taxon>
        <taxon>Pezizomycotina</taxon>
        <taxon>Dothideomycetes</taxon>
        <taxon>Dothideomycetes incertae sedis</taxon>
        <taxon>Lineolatales</taxon>
        <taxon>Lineolataceae</taxon>
        <taxon>Lineolata</taxon>
    </lineage>
</organism>
<feature type="domain" description="Dihydroorotate dehydrogenase catalytic" evidence="15">
    <location>
        <begin position="137"/>
        <end position="413"/>
    </location>
</feature>
<dbReference type="EMBL" id="MU001682">
    <property type="protein sequence ID" value="KAF2456865.1"/>
    <property type="molecule type" value="Genomic_DNA"/>
</dbReference>
<sequence length="534" mass="58133">MSRAQIGRHGLQFFRLARPPHSLHFRPHRFQPTLQVHRRPASTTSSETATDARSLVTRLKNLFLGTSLVLFAGFGYLYITDTRAAFHRWIIIPLLRTVYSDAEDAHKAGNRALATLFDFGLHPRERGSPDSTSDLGITVFGYPLSNPVGISAGLDKNAELVDPLLALGPAVVEVGGVTPLPQDGNERPRVWRLPSQRALVNRYGLNSDGAEAVAMRLRQRVRAFAYHNGFGIDEEAERMVLDGEAGVPPGSLASGKLLAVQVAKMKSTPDADIEAVTADYVFCVEQLAKYADIIVVNVSSPNTPGLRGLQRVEPLTRILTGVVDAAKDVKRKTKPAVMVKVSPDEDSDEQVLGICDAIFDSRVDGVIVGNTTKSRPDPLPKGYLLPPKEANYMQEYGGYSGPQLFEQTRDLVKKYRTFLDQGHRSLTSPPDPGYSASSFPDNPEVDVPPKVEESKPVGDQKASDDADVARLLPAKPEIAPKVIFASGGITNGDQAHEVLNAGASLAMVYTAMVYGGPNTIRAIKDEMREHLNKK</sequence>
<dbReference type="PANTHER" id="PTHR48109">
    <property type="entry name" value="DIHYDROOROTATE DEHYDROGENASE (QUINONE), MITOCHONDRIAL-RELATED"/>
    <property type="match status" value="1"/>
</dbReference>
<dbReference type="PANTHER" id="PTHR48109:SF4">
    <property type="entry name" value="DIHYDROOROTATE DEHYDROGENASE (QUINONE), MITOCHONDRIAL"/>
    <property type="match status" value="1"/>
</dbReference>
<dbReference type="InterPro" id="IPR050074">
    <property type="entry name" value="DHO_dehydrogenase"/>
</dbReference>
<evidence type="ECO:0000256" key="8">
    <source>
        <dbReference type="ARBA" id="ARBA00022643"/>
    </source>
</evidence>
<comment type="subcellular location">
    <subcellularLocation>
        <location evidence="2">Membrane</location>
    </subcellularLocation>
</comment>
<dbReference type="GO" id="GO:0106430">
    <property type="term" value="F:dihydroorotate dehydrogenase (quinone) activity"/>
    <property type="evidence" value="ECO:0007669"/>
    <property type="project" value="UniProtKB-EC"/>
</dbReference>
<evidence type="ECO:0000256" key="3">
    <source>
        <dbReference type="ARBA" id="ARBA00005161"/>
    </source>
</evidence>
<dbReference type="PROSITE" id="PS00911">
    <property type="entry name" value="DHODEHASE_1"/>
    <property type="match status" value="1"/>
</dbReference>
<accession>A0A6A6NYP3</accession>
<keyword evidence="9" id="KW-0560">Oxidoreductase</keyword>
<dbReference type="GO" id="GO:0006207">
    <property type="term" value="P:'de novo' pyrimidine nucleobase biosynthetic process"/>
    <property type="evidence" value="ECO:0007669"/>
    <property type="project" value="InterPro"/>
</dbReference>